<accession>A0A8W4F7P6</accession>
<dbReference type="Ensembl" id="ENSSSCT00000094278.1">
    <property type="protein sequence ID" value="ENSSSCP00000075338.1"/>
    <property type="gene ID" value="ENSSSCG00000059617.1"/>
</dbReference>
<evidence type="ECO:0000313" key="2">
    <source>
        <dbReference type="Proteomes" id="UP000008227"/>
    </source>
</evidence>
<dbReference type="AlphaFoldDB" id="A0A8W4F7P6"/>
<keyword evidence="2" id="KW-1185">Reference proteome</keyword>
<dbReference type="GeneTree" id="ENSGT01150000286925"/>
<sequence length="80" mass="9504">MHTAALFTIAKAWKKHKYSRTDEWIKKIWYIYTMEYYSAIKKNKIMSCAATWIEVETLVLSEVSQKEKDKYCIISFISGI</sequence>
<reference evidence="1" key="1">
    <citation type="journal article" date="2020" name="Gigascience">
        <title>An improved pig reference genome sequence to enable pig genetics and genomics research.</title>
        <authorList>
            <person name="Warr A."/>
            <person name="Affara N."/>
            <person name="Aken B."/>
            <person name="Beiki H."/>
            <person name="Bickhart D.M."/>
            <person name="Billis K."/>
            <person name="Chow W."/>
            <person name="Eory L."/>
            <person name="Finlayson H.A."/>
            <person name="Flicek P."/>
            <person name="Giron C.G."/>
            <person name="Griffin D.K."/>
            <person name="Hall R."/>
            <person name="Hannum G."/>
            <person name="Hourlier T."/>
            <person name="Howe K."/>
            <person name="Hume D.A."/>
            <person name="Izuogu O."/>
            <person name="Kim K."/>
            <person name="Koren S."/>
            <person name="Liu H."/>
            <person name="Manchanda N."/>
            <person name="Martin F.J."/>
            <person name="Nonneman D.J."/>
            <person name="O'Connor R.E."/>
            <person name="Phillippy A.M."/>
            <person name="Rohrer G.A."/>
            <person name="Rosen B.D."/>
            <person name="Rund L.A."/>
            <person name="Sargent C.A."/>
            <person name="Schook L.B."/>
            <person name="Schroeder S.G."/>
            <person name="Schwartz A.S."/>
            <person name="Skinner B.M."/>
            <person name="Talbot R."/>
            <person name="Tseng E."/>
            <person name="Tuggle C.K."/>
            <person name="Watson M."/>
            <person name="Smith T.P.L."/>
            <person name="Archibald A.L."/>
        </authorList>
    </citation>
    <scope>NUCLEOTIDE SEQUENCE [LARGE SCALE GENOMIC DNA]</scope>
    <source>
        <strain evidence="1">Duroc</strain>
    </source>
</reference>
<proteinExistence type="predicted"/>
<reference evidence="1" key="3">
    <citation type="submission" date="2025-09" db="UniProtKB">
        <authorList>
            <consortium name="Ensembl"/>
        </authorList>
    </citation>
    <scope>IDENTIFICATION</scope>
</reference>
<name>A0A8W4F7P6_PIG</name>
<evidence type="ECO:0000313" key="1">
    <source>
        <dbReference type="Ensembl" id="ENSSSCP00000075338.1"/>
    </source>
</evidence>
<organism evidence="1 2">
    <name type="scientific">Sus scrofa</name>
    <name type="common">Pig</name>
    <dbReference type="NCBI Taxonomy" id="9823"/>
    <lineage>
        <taxon>Eukaryota</taxon>
        <taxon>Metazoa</taxon>
        <taxon>Chordata</taxon>
        <taxon>Craniata</taxon>
        <taxon>Vertebrata</taxon>
        <taxon>Euteleostomi</taxon>
        <taxon>Mammalia</taxon>
        <taxon>Eutheria</taxon>
        <taxon>Laurasiatheria</taxon>
        <taxon>Artiodactyla</taxon>
        <taxon>Suina</taxon>
        <taxon>Suidae</taxon>
        <taxon>Sus</taxon>
    </lineage>
</organism>
<reference evidence="1" key="2">
    <citation type="submission" date="2025-08" db="UniProtKB">
        <authorList>
            <consortium name="Ensembl"/>
        </authorList>
    </citation>
    <scope>IDENTIFICATION</scope>
</reference>
<protein>
    <recommendedName>
        <fullName evidence="3">DUF1725 domain-containing protein</fullName>
    </recommendedName>
</protein>
<dbReference type="Proteomes" id="UP000008227">
    <property type="component" value="Chromosome 15"/>
</dbReference>
<evidence type="ECO:0008006" key="3">
    <source>
        <dbReference type="Google" id="ProtNLM"/>
    </source>
</evidence>